<keyword evidence="1" id="KW-1133">Transmembrane helix</keyword>
<protein>
    <submittedName>
        <fullName evidence="2">Uncharacterized protein</fullName>
    </submittedName>
</protein>
<evidence type="ECO:0000256" key="1">
    <source>
        <dbReference type="SAM" id="Phobius"/>
    </source>
</evidence>
<keyword evidence="1" id="KW-0812">Transmembrane</keyword>
<comment type="caution">
    <text evidence="2">The sequence shown here is derived from an EMBL/GenBank/DDBJ whole genome shotgun (WGS) entry which is preliminary data.</text>
</comment>
<keyword evidence="3" id="KW-1185">Reference proteome</keyword>
<dbReference type="EMBL" id="BSOG01000002">
    <property type="protein sequence ID" value="GLR12676.1"/>
    <property type="molecule type" value="Genomic_DNA"/>
</dbReference>
<name>A0ABQ5YHC0_9NEIS</name>
<reference evidence="3" key="1">
    <citation type="journal article" date="2019" name="Int. J. Syst. Evol. Microbiol.">
        <title>The Global Catalogue of Microorganisms (GCM) 10K type strain sequencing project: providing services to taxonomists for standard genome sequencing and annotation.</title>
        <authorList>
            <consortium name="The Broad Institute Genomics Platform"/>
            <consortium name="The Broad Institute Genome Sequencing Center for Infectious Disease"/>
            <person name="Wu L."/>
            <person name="Ma J."/>
        </authorList>
    </citation>
    <scope>NUCLEOTIDE SEQUENCE [LARGE SCALE GENOMIC DNA]</scope>
    <source>
        <strain evidence="3">NBRC 110044</strain>
    </source>
</reference>
<feature type="transmembrane region" description="Helical" evidence="1">
    <location>
        <begin position="12"/>
        <end position="31"/>
    </location>
</feature>
<sequence>MKPYEGSHLDDLLESALILSAGFFMCLTLVMDFGMGGKAGQAEAQRADQLAASGWVAAGQRSGKA</sequence>
<organism evidence="2 3">
    <name type="scientific">Chitinimonas prasina</name>
    <dbReference type="NCBI Taxonomy" id="1434937"/>
    <lineage>
        <taxon>Bacteria</taxon>
        <taxon>Pseudomonadati</taxon>
        <taxon>Pseudomonadota</taxon>
        <taxon>Betaproteobacteria</taxon>
        <taxon>Neisseriales</taxon>
        <taxon>Chitinibacteraceae</taxon>
        <taxon>Chitinimonas</taxon>
    </lineage>
</organism>
<gene>
    <name evidence="2" type="ORF">GCM10007907_14660</name>
</gene>
<evidence type="ECO:0000313" key="3">
    <source>
        <dbReference type="Proteomes" id="UP001156706"/>
    </source>
</evidence>
<proteinExistence type="predicted"/>
<dbReference type="Proteomes" id="UP001156706">
    <property type="component" value="Unassembled WGS sequence"/>
</dbReference>
<evidence type="ECO:0000313" key="2">
    <source>
        <dbReference type="EMBL" id="GLR12676.1"/>
    </source>
</evidence>
<dbReference type="RefSeq" id="WP_284195814.1">
    <property type="nucleotide sequence ID" value="NZ_BSOG01000002.1"/>
</dbReference>
<accession>A0ABQ5YHC0</accession>
<keyword evidence="1" id="KW-0472">Membrane</keyword>